<dbReference type="PATRIC" id="fig|1096930.3.peg.2596"/>
<sequence length="527" mass="56521">MLAETAARQPHHPAILYHGQSISYAELDHEVCRAARGLLALGIGIGDRIGALLGNQPEWVVIALAASRIGATFVPLNTWYKRTELAWTLEHCGLRLLVAVPRFIRTDFVALLHQVAPEALGKKLGEAADSRFPMLGSLLFVGEAPSGSASWNDLLRLGDTVPLSQLATAEATVSATGAAFVLYTSGSTADPKGVVLGHGGVVANGLELGLRRGIVAQDRVWLGTPLFYGLGATNALPATLTRGATLVLQDYFEAGSAIETIAATQATVYYGTGNITRAMLDHPDYRQARIGSLQKGNAGTMAEYKRLTLVEMGIRGAVPAYGLTETYGNATVGWPDDPLEAKLETSGTPLDGMEVRIVDPQTRNDLPQGQTGLVLIRGHVAQQYLNNPEETARSMGADGFFDTGDLAFLDADGRFHFHARLKEVIKSGGINISPVEVEQLIASHPDIRDAYVVGCDDPVKGELVVAFVDPLTPLQAEDVQAYVKERAASFKVPNHVLFRSEEQLPRLASGKVAKHQLAQEARRELGL</sequence>
<gene>
    <name evidence="5" type="ORF">L284_13020</name>
</gene>
<feature type="domain" description="AMP-binding enzyme C-terminal" evidence="4">
    <location>
        <begin position="436"/>
        <end position="511"/>
    </location>
</feature>
<evidence type="ECO:0000256" key="2">
    <source>
        <dbReference type="ARBA" id="ARBA00022598"/>
    </source>
</evidence>
<dbReference type="Gene3D" id="3.40.50.12780">
    <property type="entry name" value="N-terminal domain of ligase-like"/>
    <property type="match status" value="1"/>
</dbReference>
<dbReference type="Pfam" id="PF13193">
    <property type="entry name" value="AMP-binding_C"/>
    <property type="match status" value="1"/>
</dbReference>
<organism evidence="5 6">
    <name type="scientific">Novosphingobium lindaniclasticum LE124</name>
    <dbReference type="NCBI Taxonomy" id="1096930"/>
    <lineage>
        <taxon>Bacteria</taxon>
        <taxon>Pseudomonadati</taxon>
        <taxon>Pseudomonadota</taxon>
        <taxon>Alphaproteobacteria</taxon>
        <taxon>Sphingomonadales</taxon>
        <taxon>Sphingomonadaceae</taxon>
        <taxon>Novosphingobium</taxon>
    </lineage>
</organism>
<comment type="similarity">
    <text evidence="1">Belongs to the ATP-dependent AMP-binding enzyme family.</text>
</comment>
<dbReference type="Gene3D" id="3.30.300.30">
    <property type="match status" value="1"/>
</dbReference>
<accession>T0HDD1</accession>
<dbReference type="eggNOG" id="COG0318">
    <property type="taxonomic scope" value="Bacteria"/>
</dbReference>
<feature type="domain" description="AMP-dependent synthetase/ligase" evidence="3">
    <location>
        <begin position="3"/>
        <end position="384"/>
    </location>
</feature>
<dbReference type="AlphaFoldDB" id="T0HDD1"/>
<dbReference type="InterPro" id="IPR000873">
    <property type="entry name" value="AMP-dep_synth/lig_dom"/>
</dbReference>
<dbReference type="InterPro" id="IPR025110">
    <property type="entry name" value="AMP-bd_C"/>
</dbReference>
<evidence type="ECO:0000313" key="6">
    <source>
        <dbReference type="Proteomes" id="UP000015527"/>
    </source>
</evidence>
<reference evidence="5 6" key="1">
    <citation type="journal article" date="2013" name="Genome Announc.">
        <title>Genome Sequence of Novosphingobium lindaniclasticum LE124T, Isolated from a Hexachlorocyclohexane Dumpsite.</title>
        <authorList>
            <person name="Saxena A."/>
            <person name="Nayyar N."/>
            <person name="Sangwan N."/>
            <person name="Kumari R."/>
            <person name="Khurana J.P."/>
            <person name="Lal R."/>
        </authorList>
    </citation>
    <scope>NUCLEOTIDE SEQUENCE [LARGE SCALE GENOMIC DNA]</scope>
    <source>
        <strain evidence="5 6">LE124</strain>
    </source>
</reference>
<protein>
    <recommendedName>
        <fullName evidence="7">AMP-dependent synthetase</fullName>
    </recommendedName>
</protein>
<dbReference type="EMBL" id="ATHL01000082">
    <property type="protein sequence ID" value="EQB14311.1"/>
    <property type="molecule type" value="Genomic_DNA"/>
</dbReference>
<evidence type="ECO:0008006" key="7">
    <source>
        <dbReference type="Google" id="ProtNLM"/>
    </source>
</evidence>
<evidence type="ECO:0000313" key="5">
    <source>
        <dbReference type="EMBL" id="EQB14311.1"/>
    </source>
</evidence>
<evidence type="ECO:0000256" key="1">
    <source>
        <dbReference type="ARBA" id="ARBA00006432"/>
    </source>
</evidence>
<comment type="caution">
    <text evidence="5">The sequence shown here is derived from an EMBL/GenBank/DDBJ whole genome shotgun (WGS) entry which is preliminary data.</text>
</comment>
<evidence type="ECO:0000259" key="3">
    <source>
        <dbReference type="Pfam" id="PF00501"/>
    </source>
</evidence>
<dbReference type="GO" id="GO:0006631">
    <property type="term" value="P:fatty acid metabolic process"/>
    <property type="evidence" value="ECO:0007669"/>
    <property type="project" value="TreeGrafter"/>
</dbReference>
<keyword evidence="6" id="KW-1185">Reference proteome</keyword>
<dbReference type="InterPro" id="IPR045851">
    <property type="entry name" value="AMP-bd_C_sf"/>
</dbReference>
<dbReference type="InterPro" id="IPR042099">
    <property type="entry name" value="ANL_N_sf"/>
</dbReference>
<dbReference type="PANTHER" id="PTHR43201:SF5">
    <property type="entry name" value="MEDIUM-CHAIN ACYL-COA LIGASE ACSF2, MITOCHONDRIAL"/>
    <property type="match status" value="1"/>
</dbReference>
<name>T0HDD1_9SPHN</name>
<keyword evidence="2" id="KW-0436">Ligase</keyword>
<dbReference type="GO" id="GO:0031956">
    <property type="term" value="F:medium-chain fatty acid-CoA ligase activity"/>
    <property type="evidence" value="ECO:0007669"/>
    <property type="project" value="TreeGrafter"/>
</dbReference>
<dbReference type="Pfam" id="PF00501">
    <property type="entry name" value="AMP-binding"/>
    <property type="match status" value="1"/>
</dbReference>
<dbReference type="SUPFAM" id="SSF56801">
    <property type="entry name" value="Acetyl-CoA synthetase-like"/>
    <property type="match status" value="1"/>
</dbReference>
<dbReference type="PANTHER" id="PTHR43201">
    <property type="entry name" value="ACYL-COA SYNTHETASE"/>
    <property type="match status" value="1"/>
</dbReference>
<proteinExistence type="inferred from homology"/>
<evidence type="ECO:0000259" key="4">
    <source>
        <dbReference type="Pfam" id="PF13193"/>
    </source>
</evidence>
<dbReference type="Proteomes" id="UP000015527">
    <property type="component" value="Unassembled WGS sequence"/>
</dbReference>